<protein>
    <submittedName>
        <fullName evidence="1">Uncharacterized protein</fullName>
    </submittedName>
</protein>
<reference evidence="1 2" key="1">
    <citation type="submission" date="2020-08" db="EMBL/GenBank/DDBJ databases">
        <title>Draft genome sequencing of an Anaerocolumna strain isolated from anoxic soil subjected to BSD treatment.</title>
        <authorList>
            <person name="Uek A."/>
            <person name="Tonouchi A."/>
        </authorList>
    </citation>
    <scope>NUCLEOTIDE SEQUENCE [LARGE SCALE GENOMIC DNA]</scope>
    <source>
        <strain evidence="1 2">CTTW</strain>
    </source>
</reference>
<evidence type="ECO:0000313" key="2">
    <source>
        <dbReference type="Proteomes" id="UP000515703"/>
    </source>
</evidence>
<dbReference type="Proteomes" id="UP000515703">
    <property type="component" value="Chromosome"/>
</dbReference>
<keyword evidence="2" id="KW-1185">Reference proteome</keyword>
<dbReference type="EMBL" id="AP023368">
    <property type="protein sequence ID" value="BCJ99224.1"/>
    <property type="molecule type" value="Genomic_DNA"/>
</dbReference>
<sequence length="108" mass="12070">MPTGVSILPRLAAAVSKTTVKISLSINPDAVNKIMVKGTKVISATSFVINIEEKKHRRVSTKHSVLAFLKRGMTAKASASKRPMLFRPEMASIRLKRRERVRKSMYSM</sequence>
<dbReference type="KEGG" id="acht:bsdcttw_22650"/>
<name>A0A7I8DPH7_9FIRM</name>
<accession>A0A7I8DPH7</accession>
<reference evidence="1 2" key="2">
    <citation type="submission" date="2020-08" db="EMBL/GenBank/DDBJ databases">
        <authorList>
            <person name="Ueki A."/>
            <person name="Tonouchi A."/>
        </authorList>
    </citation>
    <scope>NUCLEOTIDE SEQUENCE [LARGE SCALE GENOMIC DNA]</scope>
    <source>
        <strain evidence="1 2">CTTW</strain>
    </source>
</reference>
<dbReference type="AlphaFoldDB" id="A0A7I8DPH7"/>
<organism evidence="1 2">
    <name type="scientific">Anaerocolumna chitinilytica</name>
    <dbReference type="NCBI Taxonomy" id="1727145"/>
    <lineage>
        <taxon>Bacteria</taxon>
        <taxon>Bacillati</taxon>
        <taxon>Bacillota</taxon>
        <taxon>Clostridia</taxon>
        <taxon>Lachnospirales</taxon>
        <taxon>Lachnospiraceae</taxon>
        <taxon>Anaerocolumna</taxon>
    </lineage>
</organism>
<gene>
    <name evidence="1" type="ORF">bsdcttw_22650</name>
</gene>
<proteinExistence type="predicted"/>
<evidence type="ECO:0000313" key="1">
    <source>
        <dbReference type="EMBL" id="BCJ99224.1"/>
    </source>
</evidence>